<feature type="region of interest" description="Disordered" evidence="2">
    <location>
        <begin position="790"/>
        <end position="821"/>
    </location>
</feature>
<dbReference type="Gene3D" id="3.30.200.20">
    <property type="entry name" value="Phosphorylase Kinase, domain 1"/>
    <property type="match status" value="1"/>
</dbReference>
<dbReference type="InterPro" id="IPR011009">
    <property type="entry name" value="Kinase-like_dom_sf"/>
</dbReference>
<dbReference type="GO" id="GO:0004674">
    <property type="term" value="F:protein serine/threonine kinase activity"/>
    <property type="evidence" value="ECO:0007669"/>
    <property type="project" value="UniProtKB-EC"/>
</dbReference>
<feature type="compositionally biased region" description="Low complexity" evidence="2">
    <location>
        <begin position="795"/>
        <end position="815"/>
    </location>
</feature>
<dbReference type="InterPro" id="IPR042095">
    <property type="entry name" value="SUMF_sf"/>
</dbReference>
<sequence>MVKKASCPTKEDLIRLNHGDLPGDQLESVCDHVEICEKCQLILGQLDEPHNEIGKQLARITQADLENARIAIEEEMLQDRATTIWGQLAPSQQKDHDSTLDVPCNLRQYEVLKLIGSGGMGEVYEGRHSNLKRPVALKVIQGIRQDDPVAYEHFLREMETAGQLEHPNLVRAYDAWEHDGCLFLAQELLDGDSLQNLANQGLIKTPEEIIDALLGTCRALEQLHAKGFVHRDVKPGNIMRLTDGTIKLIDYGLAIAAESGKSAARIGAGTVGYMSPEQAHGSGPVDYRSDIYSTGRVLKYLLTKLPADKSSPKREHLIKILSKLGNRLTEKDPQKRPKNIYSVAVKLEQLQQSIKSQEKNTRSPAPSSDSGTGRQKTNRPGTSTNSKRQKAAAPEPQITPQPQKKRVSPWILLIALILGMGSFGAYQLIVETDRQATILVENHQPGDVIQITSEDGKVRSVELGDQAKFLVAPGSYKLSLAGPGNRQLTPGNITVSGRDQLNVQINDPTTDANANPINKKPVANNEPFKLKMVELPAGSFVMGSVEGDPDARSDEQPRRKISISKPFSMSAYEITVGQFREFVEATGYVTEAKASGEGGWKASRASSYGEHNPDFNWANPGYSASDSYPVTMVTYADAMAFCNWLSKRNDRVYRLPTEAEWEYACRAGTTTIYHFPIDSRDSYCWSLWNTKNTICPRPVGTRQPNAWGLYDMSGNVREWCQDWYSEDAYRQEYSAFPSGPSTGTMRVIRGGCFIDLNSFLRSSRRGFLEPRKSLNTQGFRVVEGELSLPASDLKTTNNSPESSSPANPASAPSETVGSQSAMVPKTIQELEKIDDSDFIPLFNGKDLDNWELDRRFWWIENGVLYGDKSPKAGSDTYAATKEEFEDFILKLKFKLKSGDSGIQFRGDLLSDLKKMTGSQLNISYEENMDELGQLYVNNKTYYVLNDSQKRDLIDTIDRSGWNECVIAAMGDQIWARINGIVVVNQEHQNRKSGSIGLQLHKGGANIAFKDIMIKKIE</sequence>
<evidence type="ECO:0000313" key="5">
    <source>
        <dbReference type="EMBL" id="QDT19878.1"/>
    </source>
</evidence>
<dbReference type="GO" id="GO:0016787">
    <property type="term" value="F:hydrolase activity"/>
    <property type="evidence" value="ECO:0007669"/>
    <property type="project" value="InterPro"/>
</dbReference>
<accession>A0A517PKH6</accession>
<feature type="domain" description="Protein kinase" evidence="4">
    <location>
        <begin position="109"/>
        <end position="382"/>
    </location>
</feature>
<evidence type="ECO:0000256" key="1">
    <source>
        <dbReference type="PROSITE-ProRule" id="PRU10141"/>
    </source>
</evidence>
<organism evidence="5 6">
    <name type="scientific">Gimesia chilikensis</name>
    <dbReference type="NCBI Taxonomy" id="2605989"/>
    <lineage>
        <taxon>Bacteria</taxon>
        <taxon>Pseudomonadati</taxon>
        <taxon>Planctomycetota</taxon>
        <taxon>Planctomycetia</taxon>
        <taxon>Planctomycetales</taxon>
        <taxon>Planctomycetaceae</taxon>
        <taxon>Gimesia</taxon>
    </lineage>
</organism>
<dbReference type="SUPFAM" id="SSF56112">
    <property type="entry name" value="Protein kinase-like (PK-like)"/>
    <property type="match status" value="1"/>
</dbReference>
<dbReference type="Gene3D" id="3.90.1580.10">
    <property type="entry name" value="paralog of FGE (formylglycine-generating enzyme)"/>
    <property type="match status" value="1"/>
</dbReference>
<dbReference type="EMBL" id="CP036266">
    <property type="protein sequence ID" value="QDT19878.1"/>
    <property type="molecule type" value="Genomic_DNA"/>
</dbReference>
<dbReference type="InterPro" id="IPR016187">
    <property type="entry name" value="CTDL_fold"/>
</dbReference>
<keyword evidence="5" id="KW-0418">Kinase</keyword>
<feature type="binding site" evidence="1">
    <location>
        <position position="138"/>
    </location>
    <ligand>
        <name>ATP</name>
        <dbReference type="ChEBI" id="CHEBI:30616"/>
    </ligand>
</feature>
<dbReference type="PANTHER" id="PTHR23150:SF19">
    <property type="entry name" value="FORMYLGLYCINE-GENERATING ENZYME"/>
    <property type="match status" value="1"/>
</dbReference>
<keyword evidence="1" id="KW-0067">ATP-binding</keyword>
<dbReference type="CDD" id="cd14014">
    <property type="entry name" value="STKc_PknB_like"/>
    <property type="match status" value="1"/>
</dbReference>
<dbReference type="GO" id="GO:0005524">
    <property type="term" value="F:ATP binding"/>
    <property type="evidence" value="ECO:0007669"/>
    <property type="project" value="UniProtKB-UniRule"/>
</dbReference>
<dbReference type="EC" id="2.7.11.1" evidence="5"/>
<dbReference type="SUPFAM" id="SSF56436">
    <property type="entry name" value="C-type lectin-like"/>
    <property type="match status" value="1"/>
</dbReference>
<evidence type="ECO:0000256" key="3">
    <source>
        <dbReference type="SAM" id="Phobius"/>
    </source>
</evidence>
<dbReference type="GO" id="GO:0120147">
    <property type="term" value="F:formylglycine-generating oxidase activity"/>
    <property type="evidence" value="ECO:0007669"/>
    <property type="project" value="TreeGrafter"/>
</dbReference>
<dbReference type="OrthoDB" id="6111975at2"/>
<protein>
    <submittedName>
        <fullName evidence="5">Serine/threonine-protein kinase PknB</fullName>
        <ecNumber evidence="5">2.7.11.1</ecNumber>
    </submittedName>
</protein>
<feature type="compositionally biased region" description="Polar residues" evidence="2">
    <location>
        <begin position="362"/>
        <end position="386"/>
    </location>
</feature>
<dbReference type="PANTHER" id="PTHR23150">
    <property type="entry name" value="SULFATASE MODIFYING FACTOR 1, 2"/>
    <property type="match status" value="1"/>
</dbReference>
<keyword evidence="1" id="KW-0547">Nucleotide-binding</keyword>
<dbReference type="InterPro" id="IPR051043">
    <property type="entry name" value="Sulfatase_Mod_Factor_Kinase"/>
</dbReference>
<keyword evidence="3" id="KW-0472">Membrane</keyword>
<dbReference type="Pfam" id="PF06439">
    <property type="entry name" value="3keto-disac_hyd"/>
    <property type="match status" value="1"/>
</dbReference>
<dbReference type="Pfam" id="PF00069">
    <property type="entry name" value="Pkinase"/>
    <property type="match status" value="1"/>
</dbReference>
<dbReference type="InterPro" id="IPR017441">
    <property type="entry name" value="Protein_kinase_ATP_BS"/>
</dbReference>
<proteinExistence type="predicted"/>
<feature type="region of interest" description="Disordered" evidence="2">
    <location>
        <begin position="353"/>
        <end position="404"/>
    </location>
</feature>
<dbReference type="InterPro" id="IPR005532">
    <property type="entry name" value="SUMF_dom"/>
</dbReference>
<dbReference type="PROSITE" id="PS00107">
    <property type="entry name" value="PROTEIN_KINASE_ATP"/>
    <property type="match status" value="1"/>
</dbReference>
<evidence type="ECO:0000259" key="4">
    <source>
        <dbReference type="PROSITE" id="PS50011"/>
    </source>
</evidence>
<keyword evidence="6" id="KW-1185">Reference proteome</keyword>
<keyword evidence="3" id="KW-0812">Transmembrane</keyword>
<dbReference type="Gene3D" id="1.10.510.10">
    <property type="entry name" value="Transferase(Phosphotransferase) domain 1"/>
    <property type="match status" value="1"/>
</dbReference>
<dbReference type="InterPro" id="IPR010496">
    <property type="entry name" value="AL/BT2_dom"/>
</dbReference>
<reference evidence="5 6" key="1">
    <citation type="submission" date="2019-02" db="EMBL/GenBank/DDBJ databases">
        <title>Deep-cultivation of Planctomycetes and their phenomic and genomic characterization uncovers novel biology.</title>
        <authorList>
            <person name="Wiegand S."/>
            <person name="Jogler M."/>
            <person name="Boedeker C."/>
            <person name="Pinto D."/>
            <person name="Vollmers J."/>
            <person name="Rivas-Marin E."/>
            <person name="Kohn T."/>
            <person name="Peeters S.H."/>
            <person name="Heuer A."/>
            <person name="Rast P."/>
            <person name="Oberbeckmann S."/>
            <person name="Bunk B."/>
            <person name="Jeske O."/>
            <person name="Meyerdierks A."/>
            <person name="Storesund J.E."/>
            <person name="Kallscheuer N."/>
            <person name="Luecker S."/>
            <person name="Lage O.M."/>
            <person name="Pohl T."/>
            <person name="Merkel B.J."/>
            <person name="Hornburger P."/>
            <person name="Mueller R.-W."/>
            <person name="Bruemmer F."/>
            <person name="Labrenz M."/>
            <person name="Spormann A.M."/>
            <person name="Op den Camp H."/>
            <person name="Overmann J."/>
            <person name="Amann R."/>
            <person name="Jetten M.S.M."/>
            <person name="Mascher T."/>
            <person name="Medema M.H."/>
            <person name="Devos D.P."/>
            <person name="Kaster A.-K."/>
            <person name="Ovreas L."/>
            <person name="Rohde M."/>
            <person name="Galperin M.Y."/>
            <person name="Jogler C."/>
        </authorList>
    </citation>
    <scope>NUCLEOTIDE SEQUENCE [LARGE SCALE GENOMIC DNA]</scope>
    <source>
        <strain evidence="5 6">HG66A1</strain>
    </source>
</reference>
<evidence type="ECO:0000313" key="6">
    <source>
        <dbReference type="Proteomes" id="UP000320421"/>
    </source>
</evidence>
<keyword evidence="5" id="KW-0808">Transferase</keyword>
<dbReference type="PROSITE" id="PS50011">
    <property type="entry name" value="PROTEIN_KINASE_DOM"/>
    <property type="match status" value="1"/>
</dbReference>
<feature type="transmembrane region" description="Helical" evidence="3">
    <location>
        <begin position="410"/>
        <end position="429"/>
    </location>
</feature>
<evidence type="ECO:0000256" key="2">
    <source>
        <dbReference type="SAM" id="MobiDB-lite"/>
    </source>
</evidence>
<dbReference type="Pfam" id="PF03781">
    <property type="entry name" value="FGE-sulfatase"/>
    <property type="match status" value="1"/>
</dbReference>
<dbReference type="InterPro" id="IPR000719">
    <property type="entry name" value="Prot_kinase_dom"/>
</dbReference>
<dbReference type="SMART" id="SM00220">
    <property type="entry name" value="S_TKc"/>
    <property type="match status" value="1"/>
</dbReference>
<dbReference type="AlphaFoldDB" id="A0A517PKH6"/>
<name>A0A517PKH6_9PLAN</name>
<dbReference type="RefSeq" id="WP_145181863.1">
    <property type="nucleotide sequence ID" value="NZ_CP036266.1"/>
</dbReference>
<dbReference type="Gene3D" id="2.60.120.560">
    <property type="entry name" value="Exo-inulinase, domain 1"/>
    <property type="match status" value="1"/>
</dbReference>
<dbReference type="Proteomes" id="UP000320421">
    <property type="component" value="Chromosome"/>
</dbReference>
<keyword evidence="3" id="KW-1133">Transmembrane helix</keyword>
<gene>
    <name evidence="5" type="primary">pknB_4</name>
    <name evidence="5" type="ORF">HG66A1_16460</name>
</gene>